<organism evidence="2 3">
    <name type="scientific">Liquidambar formosana</name>
    <name type="common">Formosan gum</name>
    <dbReference type="NCBI Taxonomy" id="63359"/>
    <lineage>
        <taxon>Eukaryota</taxon>
        <taxon>Viridiplantae</taxon>
        <taxon>Streptophyta</taxon>
        <taxon>Embryophyta</taxon>
        <taxon>Tracheophyta</taxon>
        <taxon>Spermatophyta</taxon>
        <taxon>Magnoliopsida</taxon>
        <taxon>eudicotyledons</taxon>
        <taxon>Gunneridae</taxon>
        <taxon>Pentapetalae</taxon>
        <taxon>Saxifragales</taxon>
        <taxon>Altingiaceae</taxon>
        <taxon>Liquidambar</taxon>
    </lineage>
</organism>
<sequence length="126" mass="13746">MVWSNFSNVISGNVCSTIQQGHFSIVVESIAPSPAPVSPTPSGGEKKNNSKVWIIVGSVLGGLALLVLLVFLVLWLQKYKRRKKMQHMERAADVGEALRMTSVGNTRAPAAMVTRTQPLLENEYVP</sequence>
<name>A0AAP0S9G5_LIQFO</name>
<evidence type="ECO:0000256" key="1">
    <source>
        <dbReference type="SAM" id="Phobius"/>
    </source>
</evidence>
<dbReference type="GO" id="GO:0016020">
    <property type="term" value="C:membrane"/>
    <property type="evidence" value="ECO:0007669"/>
    <property type="project" value="TreeGrafter"/>
</dbReference>
<comment type="caution">
    <text evidence="2">The sequence shown here is derived from an EMBL/GenBank/DDBJ whole genome shotgun (WGS) entry which is preliminary data.</text>
</comment>
<dbReference type="EMBL" id="JBBPBK010000002">
    <property type="protein sequence ID" value="KAK9290026.1"/>
    <property type="molecule type" value="Genomic_DNA"/>
</dbReference>
<evidence type="ECO:0000313" key="3">
    <source>
        <dbReference type="Proteomes" id="UP001415857"/>
    </source>
</evidence>
<dbReference type="PANTHER" id="PTHR33512">
    <property type="entry name" value="PROTEIN, PUTATIVE (DUF1191)-RELATED"/>
    <property type="match status" value="1"/>
</dbReference>
<reference evidence="2 3" key="1">
    <citation type="journal article" date="2024" name="Plant J.">
        <title>Genome sequences and population genomics reveal climatic adaptation and genomic divergence between two closely related sweetgum species.</title>
        <authorList>
            <person name="Xu W.Q."/>
            <person name="Ren C.Q."/>
            <person name="Zhang X.Y."/>
            <person name="Comes H.P."/>
            <person name="Liu X.H."/>
            <person name="Li Y.G."/>
            <person name="Kettle C.J."/>
            <person name="Jalonen R."/>
            <person name="Gaisberger H."/>
            <person name="Ma Y.Z."/>
            <person name="Qiu Y.X."/>
        </authorList>
    </citation>
    <scope>NUCLEOTIDE SEQUENCE [LARGE SCALE GENOMIC DNA]</scope>
    <source>
        <strain evidence="2">Hangzhou</strain>
    </source>
</reference>
<dbReference type="PANTHER" id="PTHR33512:SF14">
    <property type="entry name" value="EXPRESSED PROTEIN"/>
    <property type="match status" value="1"/>
</dbReference>
<evidence type="ECO:0000313" key="2">
    <source>
        <dbReference type="EMBL" id="KAK9290026.1"/>
    </source>
</evidence>
<dbReference type="AlphaFoldDB" id="A0AAP0S9G5"/>
<keyword evidence="1" id="KW-1133">Transmembrane helix</keyword>
<dbReference type="Gene3D" id="1.20.5.930">
    <property type="entry name" value="Bicelle-embedded integrin alpha(iib) transmembrane segment"/>
    <property type="match status" value="1"/>
</dbReference>
<feature type="transmembrane region" description="Helical" evidence="1">
    <location>
        <begin position="52"/>
        <end position="76"/>
    </location>
</feature>
<protein>
    <submittedName>
        <fullName evidence="2">Uncharacterized protein</fullName>
    </submittedName>
</protein>
<dbReference type="Proteomes" id="UP001415857">
    <property type="component" value="Unassembled WGS sequence"/>
</dbReference>
<keyword evidence="1" id="KW-0812">Transmembrane</keyword>
<proteinExistence type="predicted"/>
<dbReference type="InterPro" id="IPR010605">
    <property type="entry name" value="DUF1191"/>
</dbReference>
<keyword evidence="1" id="KW-0472">Membrane</keyword>
<keyword evidence="3" id="KW-1185">Reference proteome</keyword>
<gene>
    <name evidence="2" type="ORF">L1049_008189</name>
</gene>
<accession>A0AAP0S9G5</accession>